<protein>
    <submittedName>
        <fullName evidence="2">TIGR03086 family protein</fullName>
    </submittedName>
</protein>
<sequence length="188" mass="20487">MDPRPLYLRTLDQLETVFAKVTPADLDRPTPCTEYDLRALLGHVIGGIHRIAYIGEGGRALDISPNVDRVDDTDWSGALDRARARAVTAWADDAKLDRIVEVPWGEMPGRMAMVGYVMEAVTHTWDIAQAVALDAALDEELALISLDMAQKALPAERSREGLPFGPLQAVPADANGYARLAAWLGRAV</sequence>
<evidence type="ECO:0000313" key="3">
    <source>
        <dbReference type="Proteomes" id="UP000319103"/>
    </source>
</evidence>
<gene>
    <name evidence="2" type="ORF">E6W39_10215</name>
</gene>
<dbReference type="GO" id="GO:0046872">
    <property type="term" value="F:metal ion binding"/>
    <property type="evidence" value="ECO:0007669"/>
    <property type="project" value="InterPro"/>
</dbReference>
<keyword evidence="3" id="KW-1185">Reference proteome</keyword>
<dbReference type="Pfam" id="PF11716">
    <property type="entry name" value="MDMPI_N"/>
    <property type="match status" value="1"/>
</dbReference>
<reference evidence="2 3" key="1">
    <citation type="submission" date="2019-06" db="EMBL/GenBank/DDBJ databases">
        <title>Description of Kitasatospora acidophila sp. nov. isolated from pine grove soil, and reclassification of Streptomyces novaecaesareae to Kitasatospora novaeceasareae comb. nov.</title>
        <authorList>
            <person name="Kim M.J."/>
        </authorList>
    </citation>
    <scope>NUCLEOTIDE SEQUENCE [LARGE SCALE GENOMIC DNA]</scope>
    <source>
        <strain evidence="2 3">MMS16-CNU292</strain>
    </source>
</reference>
<dbReference type="SUPFAM" id="SSF109854">
    <property type="entry name" value="DinB/YfiT-like putative metalloenzymes"/>
    <property type="match status" value="1"/>
</dbReference>
<dbReference type="NCBIfam" id="TIGR03086">
    <property type="entry name" value="TIGR03086 family metal-binding protein"/>
    <property type="match status" value="1"/>
</dbReference>
<dbReference type="InterPro" id="IPR034660">
    <property type="entry name" value="DinB/YfiT-like"/>
</dbReference>
<dbReference type="RefSeq" id="WP_141633258.1">
    <property type="nucleotide sequence ID" value="NZ_VIGB01000003.1"/>
</dbReference>
<accession>A0A540W0T3</accession>
<dbReference type="EMBL" id="VIGB01000003">
    <property type="protein sequence ID" value="TQF02567.1"/>
    <property type="molecule type" value="Genomic_DNA"/>
</dbReference>
<dbReference type="NCBIfam" id="TIGR03083">
    <property type="entry name" value="maleylpyruvate isomerase family mycothiol-dependent enzyme"/>
    <property type="match status" value="1"/>
</dbReference>
<evidence type="ECO:0000259" key="1">
    <source>
        <dbReference type="Pfam" id="PF11716"/>
    </source>
</evidence>
<evidence type="ECO:0000313" key="2">
    <source>
        <dbReference type="EMBL" id="TQF02567.1"/>
    </source>
</evidence>
<dbReference type="Gene3D" id="1.20.120.450">
    <property type="entry name" value="dinb family like domain"/>
    <property type="match status" value="1"/>
</dbReference>
<dbReference type="OrthoDB" id="5185819at2"/>
<name>A0A540W0T3_9ACTN</name>
<dbReference type="InterPro" id="IPR017517">
    <property type="entry name" value="Maleyloyr_isom"/>
</dbReference>
<dbReference type="AlphaFoldDB" id="A0A540W0T3"/>
<dbReference type="Proteomes" id="UP000319103">
    <property type="component" value="Unassembled WGS sequence"/>
</dbReference>
<organism evidence="2 3">
    <name type="scientific">Kitasatospora acidiphila</name>
    <dbReference type="NCBI Taxonomy" id="2567942"/>
    <lineage>
        <taxon>Bacteria</taxon>
        <taxon>Bacillati</taxon>
        <taxon>Actinomycetota</taxon>
        <taxon>Actinomycetes</taxon>
        <taxon>Kitasatosporales</taxon>
        <taxon>Streptomycetaceae</taxon>
        <taxon>Kitasatospora</taxon>
    </lineage>
</organism>
<comment type="caution">
    <text evidence="2">The sequence shown here is derived from an EMBL/GenBank/DDBJ whole genome shotgun (WGS) entry which is preliminary data.</text>
</comment>
<dbReference type="InterPro" id="IPR024344">
    <property type="entry name" value="MDMPI_metal-binding"/>
</dbReference>
<dbReference type="InterPro" id="IPR017520">
    <property type="entry name" value="CHP03086"/>
</dbReference>
<feature type="domain" description="Mycothiol-dependent maleylpyruvate isomerase metal-binding" evidence="1">
    <location>
        <begin position="11"/>
        <end position="128"/>
    </location>
</feature>
<proteinExistence type="predicted"/>